<dbReference type="Proteomes" id="UP000786811">
    <property type="component" value="Unassembled WGS sequence"/>
</dbReference>
<name>A0A8J2H5L5_COTCN</name>
<protein>
    <submittedName>
        <fullName evidence="1">Uncharacterized protein</fullName>
    </submittedName>
</protein>
<accession>A0A8J2H5L5</accession>
<keyword evidence="2" id="KW-1185">Reference proteome</keyword>
<dbReference type="AlphaFoldDB" id="A0A8J2H5L5"/>
<evidence type="ECO:0000313" key="1">
    <source>
        <dbReference type="EMBL" id="CAG5076883.1"/>
    </source>
</evidence>
<proteinExistence type="predicted"/>
<sequence>MSKLFELMGSESPRSIDEIMAKNGIQPTCRCDKCYEMVTLLDEEIKRYWEKSITLWFRHHDCHCVNKFKLLEIIKKNPGKFDNNVTELGEDFCPYSSHIYTSLVEFQSLNNYLDYLDNKTKDNELAKSFLIAEFKPEDQHMASQSGRSLKDLMARRGIRPDCPCDKCNVMRKLLDENMERFTRKSWEYNRRHKYANKISRADINERLQLDLGKFNNKISGPGDNPCYNNAHIYYLFIQYETYNNYIDYLEENAKDDGIAGPSSITESQQEDLLFEPHISCKDLLSKLEDILMVFQPLRSSKELSKPKDQQMASQPSRSFKKLMARHGIKPTCYCNKCNEMNKLLKKNIEQFKKKSCVYNARHKFSERICISSVMKRLKLDLGKFANKISGPGDDPCYNTPHIYYSLVEYETYNNYIDYLEKNAEDDEIAGPSLIAESKPFQLVGSESHWYVDEIMAKNGIQPTCRCDKCYVMVKLLDEEAQRYLEKSITFWFRHHNYHCVDKLKMLELIKTNPGKFDNNVTELREDFCVNSRHIYKSLVEFESLNNHLDHLDNNLQENGLVNPFLIAESKSDHQMVCQPCPSLNKCVVEEDINCNVWSV</sequence>
<gene>
    <name evidence="1" type="ORF">HICCMSTLAB_LOCUS2310</name>
</gene>
<reference evidence="1" key="1">
    <citation type="submission" date="2021-04" db="EMBL/GenBank/DDBJ databases">
        <authorList>
            <person name="Chebbi M.A.C M."/>
        </authorList>
    </citation>
    <scope>NUCLEOTIDE SEQUENCE</scope>
</reference>
<evidence type="ECO:0000313" key="2">
    <source>
        <dbReference type="Proteomes" id="UP000786811"/>
    </source>
</evidence>
<dbReference type="EMBL" id="CAJNRD030001117">
    <property type="protein sequence ID" value="CAG5076883.1"/>
    <property type="molecule type" value="Genomic_DNA"/>
</dbReference>
<comment type="caution">
    <text evidence="1">The sequence shown here is derived from an EMBL/GenBank/DDBJ whole genome shotgun (WGS) entry which is preliminary data.</text>
</comment>
<organism evidence="1 2">
    <name type="scientific">Cotesia congregata</name>
    <name type="common">Parasitoid wasp</name>
    <name type="synonym">Apanteles congregatus</name>
    <dbReference type="NCBI Taxonomy" id="51543"/>
    <lineage>
        <taxon>Eukaryota</taxon>
        <taxon>Metazoa</taxon>
        <taxon>Ecdysozoa</taxon>
        <taxon>Arthropoda</taxon>
        <taxon>Hexapoda</taxon>
        <taxon>Insecta</taxon>
        <taxon>Pterygota</taxon>
        <taxon>Neoptera</taxon>
        <taxon>Endopterygota</taxon>
        <taxon>Hymenoptera</taxon>
        <taxon>Apocrita</taxon>
        <taxon>Ichneumonoidea</taxon>
        <taxon>Braconidae</taxon>
        <taxon>Microgastrinae</taxon>
        <taxon>Cotesia</taxon>
    </lineage>
</organism>